<evidence type="ECO:0000256" key="1">
    <source>
        <dbReference type="ARBA" id="ARBA00010692"/>
    </source>
</evidence>
<comment type="caution">
    <text evidence="4">The sequence shown here is derived from an EMBL/GenBank/DDBJ whole genome shotgun (WGS) entry which is preliminary data.</text>
</comment>
<feature type="transmembrane region" description="Helical" evidence="3">
    <location>
        <begin position="24"/>
        <end position="41"/>
    </location>
</feature>
<proteinExistence type="inferred from homology"/>
<name>A0A538TZL7_UNCEI</name>
<organism evidence="4 5">
    <name type="scientific">Eiseniibacteriota bacterium</name>
    <dbReference type="NCBI Taxonomy" id="2212470"/>
    <lineage>
        <taxon>Bacteria</taxon>
        <taxon>Candidatus Eiseniibacteriota</taxon>
    </lineage>
</organism>
<feature type="transmembrane region" description="Helical" evidence="3">
    <location>
        <begin position="74"/>
        <end position="96"/>
    </location>
</feature>
<dbReference type="GO" id="GO:0015225">
    <property type="term" value="F:biotin transmembrane transporter activity"/>
    <property type="evidence" value="ECO:0007669"/>
    <property type="project" value="UniProtKB-UniRule"/>
</dbReference>
<keyword evidence="2" id="KW-1003">Cell membrane</keyword>
<protein>
    <recommendedName>
        <fullName evidence="2">Biotin transporter</fullName>
    </recommendedName>
</protein>
<evidence type="ECO:0000313" key="4">
    <source>
        <dbReference type="EMBL" id="TMQ69095.1"/>
    </source>
</evidence>
<dbReference type="Pfam" id="PF02632">
    <property type="entry name" value="BioY"/>
    <property type="match status" value="1"/>
</dbReference>
<accession>A0A538TZL7</accession>
<dbReference type="PIRSF" id="PIRSF016661">
    <property type="entry name" value="BioY"/>
    <property type="match status" value="1"/>
</dbReference>
<reference evidence="4 5" key="1">
    <citation type="journal article" date="2019" name="Nat. Microbiol.">
        <title>Mediterranean grassland soil C-N compound turnover is dependent on rainfall and depth, and is mediated by genomically divergent microorganisms.</title>
        <authorList>
            <person name="Diamond S."/>
            <person name="Andeer P.F."/>
            <person name="Li Z."/>
            <person name="Crits-Christoph A."/>
            <person name="Burstein D."/>
            <person name="Anantharaman K."/>
            <person name="Lane K.R."/>
            <person name="Thomas B.C."/>
            <person name="Pan C."/>
            <person name="Northen T.R."/>
            <person name="Banfield J.F."/>
        </authorList>
    </citation>
    <scope>NUCLEOTIDE SEQUENCE [LARGE SCALE GENOMIC DNA]</scope>
    <source>
        <strain evidence="4">WS_10</strain>
    </source>
</reference>
<keyword evidence="3" id="KW-1133">Transmembrane helix</keyword>
<comment type="subcellular location">
    <subcellularLocation>
        <location evidence="2">Cell membrane</location>
        <topology evidence="2">Multi-pass membrane protein</topology>
    </subcellularLocation>
</comment>
<dbReference type="Gene3D" id="1.10.1760.20">
    <property type="match status" value="1"/>
</dbReference>
<dbReference type="AlphaFoldDB" id="A0A538TZL7"/>
<evidence type="ECO:0000313" key="5">
    <source>
        <dbReference type="Proteomes" id="UP000319836"/>
    </source>
</evidence>
<evidence type="ECO:0000256" key="2">
    <source>
        <dbReference type="PIRNR" id="PIRNR016661"/>
    </source>
</evidence>
<keyword evidence="3" id="KW-0812">Transmembrane</keyword>
<feature type="transmembrane region" description="Helical" evidence="3">
    <location>
        <begin position="102"/>
        <end position="119"/>
    </location>
</feature>
<comment type="similarity">
    <text evidence="1 2">Belongs to the BioY family.</text>
</comment>
<feature type="transmembrane region" description="Helical" evidence="3">
    <location>
        <begin position="131"/>
        <end position="152"/>
    </location>
</feature>
<dbReference type="PANTHER" id="PTHR34295:SF1">
    <property type="entry name" value="BIOTIN TRANSPORTER BIOY"/>
    <property type="match status" value="1"/>
</dbReference>
<sequence length="196" mass="19752">MPAVRTLTLADVAWPRAGLLRDTLLILAASVVTALAARVAIPLPWSPVPLTGQTFGVLLSGAVLGARRGFIAQLVYLAEGALGLPVFAGGAAGATILAGPTAGYLLAFPLAAALTGALAERGWDRRYLSTLGALLGGSALVFAGGLAGLARFVPADRLLVTGLLPFVPGDLLKCALAAAAFPAAWRGAHRHSGNDA</sequence>
<gene>
    <name evidence="4" type="ORF">E6K80_12810</name>
</gene>
<dbReference type="GO" id="GO:0005886">
    <property type="term" value="C:plasma membrane"/>
    <property type="evidence" value="ECO:0007669"/>
    <property type="project" value="UniProtKB-SubCell"/>
</dbReference>
<keyword evidence="2" id="KW-0813">Transport</keyword>
<dbReference type="InterPro" id="IPR003784">
    <property type="entry name" value="BioY"/>
</dbReference>
<dbReference type="EMBL" id="VBPA01000340">
    <property type="protein sequence ID" value="TMQ69095.1"/>
    <property type="molecule type" value="Genomic_DNA"/>
</dbReference>
<evidence type="ECO:0000256" key="3">
    <source>
        <dbReference type="SAM" id="Phobius"/>
    </source>
</evidence>
<dbReference type="Proteomes" id="UP000319836">
    <property type="component" value="Unassembled WGS sequence"/>
</dbReference>
<feature type="transmembrane region" description="Helical" evidence="3">
    <location>
        <begin position="158"/>
        <end position="181"/>
    </location>
</feature>
<feature type="transmembrane region" description="Helical" evidence="3">
    <location>
        <begin position="47"/>
        <end position="67"/>
    </location>
</feature>
<dbReference type="PANTHER" id="PTHR34295">
    <property type="entry name" value="BIOTIN TRANSPORTER BIOY"/>
    <property type="match status" value="1"/>
</dbReference>
<keyword evidence="2 3" id="KW-0472">Membrane</keyword>